<reference evidence="2" key="1">
    <citation type="submission" date="2019-08" db="EMBL/GenBank/DDBJ databases">
        <title>The improved chromosome-level genome for the pearl oyster Pinctada fucata martensii using PacBio sequencing and Hi-C.</title>
        <authorList>
            <person name="Zheng Z."/>
        </authorList>
    </citation>
    <scope>NUCLEOTIDE SEQUENCE</scope>
    <source>
        <strain evidence="2">ZZ-2019</strain>
        <tissue evidence="2">Adductor muscle</tissue>
    </source>
</reference>
<keyword evidence="3" id="KW-1185">Reference proteome</keyword>
<evidence type="ECO:0000313" key="3">
    <source>
        <dbReference type="Proteomes" id="UP001186944"/>
    </source>
</evidence>
<protein>
    <submittedName>
        <fullName evidence="2">Uncharacterized protein</fullName>
    </submittedName>
</protein>
<accession>A0AA89BKH8</accession>
<organism evidence="2 3">
    <name type="scientific">Pinctada imbricata</name>
    <name type="common">Atlantic pearl-oyster</name>
    <name type="synonym">Pinctada martensii</name>
    <dbReference type="NCBI Taxonomy" id="66713"/>
    <lineage>
        <taxon>Eukaryota</taxon>
        <taxon>Metazoa</taxon>
        <taxon>Spiralia</taxon>
        <taxon>Lophotrochozoa</taxon>
        <taxon>Mollusca</taxon>
        <taxon>Bivalvia</taxon>
        <taxon>Autobranchia</taxon>
        <taxon>Pteriomorphia</taxon>
        <taxon>Pterioida</taxon>
        <taxon>Pterioidea</taxon>
        <taxon>Pteriidae</taxon>
        <taxon>Pinctada</taxon>
    </lineage>
</organism>
<dbReference type="Proteomes" id="UP001186944">
    <property type="component" value="Unassembled WGS sequence"/>
</dbReference>
<evidence type="ECO:0000313" key="2">
    <source>
        <dbReference type="EMBL" id="KAK3085858.1"/>
    </source>
</evidence>
<comment type="caution">
    <text evidence="2">The sequence shown here is derived from an EMBL/GenBank/DDBJ whole genome shotgun (WGS) entry which is preliminary data.</text>
</comment>
<sequence>MMWLCNLMDQTGRARELAKRKLDKMTEDSRVSLEQERKRRRELEAENQELKRQLTEMDWRSTLFSGLEE</sequence>
<gene>
    <name evidence="2" type="ORF">FSP39_009729</name>
</gene>
<name>A0AA89BKH8_PINIB</name>
<proteinExistence type="predicted"/>
<dbReference type="EMBL" id="VSWD01000012">
    <property type="protein sequence ID" value="KAK3085858.1"/>
    <property type="molecule type" value="Genomic_DNA"/>
</dbReference>
<feature type="region of interest" description="Disordered" evidence="1">
    <location>
        <begin position="19"/>
        <end position="45"/>
    </location>
</feature>
<dbReference type="AlphaFoldDB" id="A0AA89BKH8"/>
<evidence type="ECO:0000256" key="1">
    <source>
        <dbReference type="SAM" id="MobiDB-lite"/>
    </source>
</evidence>